<sequence length="103" mass="11805">MSWSVTKKIYLFCLVCLLVIWTMNGVCMAADNHEIRTSQGVIANIQGWEIDIDEIIYHYSSATVFLDHNRKPIGSGSFGPGMKVGFKWYINGREFLVTEVWKK</sequence>
<organism evidence="1">
    <name type="scientific">hydrothermal vent metagenome</name>
    <dbReference type="NCBI Taxonomy" id="652676"/>
    <lineage>
        <taxon>unclassified sequences</taxon>
        <taxon>metagenomes</taxon>
        <taxon>ecological metagenomes</taxon>
    </lineage>
</organism>
<name>A0A3B0V453_9ZZZZ</name>
<proteinExistence type="predicted"/>
<evidence type="ECO:0008006" key="2">
    <source>
        <dbReference type="Google" id="ProtNLM"/>
    </source>
</evidence>
<protein>
    <recommendedName>
        <fullName evidence="2">DUF5666 domain-containing protein</fullName>
    </recommendedName>
</protein>
<reference evidence="1" key="1">
    <citation type="submission" date="2018-06" db="EMBL/GenBank/DDBJ databases">
        <authorList>
            <person name="Zhirakovskaya E."/>
        </authorList>
    </citation>
    <scope>NUCLEOTIDE SEQUENCE</scope>
</reference>
<gene>
    <name evidence="1" type="ORF">MNBD_DELTA03-1321</name>
</gene>
<dbReference type="AlphaFoldDB" id="A0A3B0V453"/>
<accession>A0A3B0V453</accession>
<evidence type="ECO:0000313" key="1">
    <source>
        <dbReference type="EMBL" id="VAW38348.1"/>
    </source>
</evidence>
<dbReference type="EMBL" id="UOEX01000244">
    <property type="protein sequence ID" value="VAW38348.1"/>
    <property type="molecule type" value="Genomic_DNA"/>
</dbReference>